<evidence type="ECO:0000256" key="5">
    <source>
        <dbReference type="SAM" id="SignalP"/>
    </source>
</evidence>
<feature type="disulfide bond" evidence="2">
    <location>
        <begin position="905"/>
        <end position="917"/>
    </location>
</feature>
<feature type="disulfide bond" evidence="2">
    <location>
        <begin position="1559"/>
        <end position="1577"/>
    </location>
</feature>
<keyword evidence="4" id="KW-1133">Transmembrane helix</keyword>
<sequence>MHLFVATLMLPLFVAGSLGQTTLAPCQSNERRCDDMTCLARDKFCDFREDCPDASDELMCPRTCSFEDGLCYWTQDAADDFDWSTRVGGQDPSDSFQGPRVDHTLDSFTGHYLYVDGSISPGMNTRARLISPTFALCGRTCKISLWYYIFGVEFGDLEVIIRTAAAAGERKLLKLSDDVSDKNMWIYEDFAVDSCASNFQIIIDAEDKQEIPSVGGFAIDDIRFEDCPPAESKLVCGVTESQCSAGQCYPTTRRCDFQVDCCDLSDEDRSACTAAGYSMCDFESGICDDMWYQVADDDFDWRRRNGATGSAGTGPRTDHTTYTSEGYYIYTEASQPRIINDKAQFASRPLKAAALIDACSLRFFYHMRGDFIGTLNVYTATKINGPMTLIWSREGEKDYWSRKELELQSSSDFMIIFEGVIGLTAEGDIALDDISLTPGCVWSSDPLPVATTPAPGTTVPSHCRRRSDFACYDGMTCVDEDRVCDFRPDCPDGSDEMTCPMACTFEADACYFTETTPDNFDWMRARGADTMATPNAAPREDVTLRTDQGFYMYIAAFGTITESQLAAMSSATYNSADTNCKLSFYYYMAGTLPGELSLYLDNLVTGDTVLLWQKRMSQGEQWQQAVVGIGRRREPFKVRFSKARSDRYQGKIAIDEISFVDCTLPPEESICPPSKLTCDNKACIDASKVCDLADDCGDMSDEMDILCGLNDYKLCDFETDLCGWVQSTTDELEWTWWNGTTLDINSGPSRDHTYGTSLGHFLYLDGQFLHPFKARAQLLSLSFQAAPDGSCQIRFFYHMYGEDVDYLNVYASRYADTTALTDPLWFRFTEQGNFWQRAEITLATSYNFMIVIEATIGDGLNGDIAIDDVSLTSGCVVYNGQLPNTPADDPTTTVPPTTHNRHTGCLEGIFCAPENKCIHGRHLCDFRWDCSDGSDEAGCVQDCDFETGVCGWQEVQPRTFKGQASSDQQGLPSFQWVRGQPFTQEAGESRPDTDHTTGTAQGWYMYVDSSPGTVFDTTELNSPTISQTGGNCQMKFYYHMYGTDVDTFSIFAEANGYRRPLWYRVGGTSQDKWRKEQVYIGASYNFKIIIQARRGASFVGDVTIDDITFIDCEPPLFDGIPCTEDQFTCSNSHCIDAARVCDYGNDCLDYSDELHCAGYPGRCDFSLDICDWFQDDEDDFDWTLRGGNTINPGTGPLHDHTNLNYASGYYIYTEALYPRQAGDRARIHSPTMSRKSTSDCTFRFWYNMRGKDIGTLEVFQVTSYLHPDEVIVIDSLTGEQGDYWQLREVPIPSRGKDFDIVIKGVVGDGSQSEIALDDFSFTASCIGGGVMPDSPFNNSTEQYCADGRLKCATTNQCYDPRSRCDLVADCADGSDEICGNTCDFETDTCGWKNSYKENLDWLRASGDQTENLNTGPTVDHTLGTEFGYYMYVDTSQASGAIGGDNQEKAHLQSLPFQHSGDACTLSLWYHMKGSTIGSLGIFLKTESKVTQLFAVADSQGNKWRSTGDLVIGHQENFAIVIEAVRGITITGDIAIDDVTLENCRDDDFSRPCTDQELTCGNGQCVSLTHVCDYGYDCVDGADEQNCEPQPADCNFDDYPFTTACGWTQLTNDDFDWTQDRSTPTTDTGPNSDHNADGGSFLFIEASGRRQNDMARVATPVFPASTNVCLMRFWYHMRGKSVGTLQVYTKSASSDGHMSLMWTATGAQGSEWNYGSLFVSNNNNFSVVFQGIVDTTGSSDIAIDDVTFLEGCGKPEEAVPIEIPSSCGYQEVLCPADKVCIPTAWLCDGVVDCPSDLYDERRDGFVCPVNSTNPEENFNPSVSSNTGLIVGLTILALAIILGLVSLTVYFVKFRKATKFADPPVTSGLENPTYSGQRDTGLPNETTSGIEYTASGVGFTNVQEETA</sequence>
<feature type="compositionally biased region" description="Polar residues" evidence="3">
    <location>
        <begin position="1866"/>
        <end position="1888"/>
    </location>
</feature>
<accession>A0A8B7YP80</accession>
<keyword evidence="4" id="KW-0472">Membrane</keyword>
<feature type="disulfide bond" evidence="2">
    <location>
        <begin position="26"/>
        <end position="38"/>
    </location>
</feature>
<keyword evidence="1 2" id="KW-1015">Disulfide bond</keyword>
<dbReference type="InterPro" id="IPR013320">
    <property type="entry name" value="ConA-like_dom_sf"/>
</dbReference>
<feature type="domain" description="MAM" evidence="6">
    <location>
        <begin position="501"/>
        <end position="664"/>
    </location>
</feature>
<feature type="disulfide bond" evidence="2">
    <location>
        <begin position="1141"/>
        <end position="1156"/>
    </location>
</feature>
<dbReference type="CDD" id="cd06263">
    <property type="entry name" value="MAM"/>
    <property type="match status" value="8"/>
</dbReference>
<feature type="compositionally biased region" description="Polar residues" evidence="3">
    <location>
        <begin position="1619"/>
        <end position="1632"/>
    </location>
</feature>
<feature type="disulfide bond" evidence="2">
    <location>
        <begin position="1129"/>
        <end position="1147"/>
    </location>
</feature>
<dbReference type="Proteomes" id="UP000694845">
    <property type="component" value="Unplaced"/>
</dbReference>
<evidence type="ECO:0000256" key="3">
    <source>
        <dbReference type="SAM" id="MobiDB-lite"/>
    </source>
</evidence>
<dbReference type="InterPro" id="IPR023415">
    <property type="entry name" value="LDLR_class-A_CS"/>
</dbReference>
<evidence type="ECO:0000259" key="6">
    <source>
        <dbReference type="PROSITE" id="PS50060"/>
    </source>
</evidence>
<dbReference type="GeneID" id="110981199"/>
<feature type="disulfide bond" evidence="2">
    <location>
        <begin position="671"/>
        <end position="683"/>
    </location>
</feature>
<dbReference type="SMART" id="SM00137">
    <property type="entry name" value="MAM"/>
    <property type="match status" value="8"/>
</dbReference>
<dbReference type="Gene3D" id="4.10.400.10">
    <property type="entry name" value="Low-density Lipoprotein Receptor"/>
    <property type="match status" value="9"/>
</dbReference>
<dbReference type="InterPro" id="IPR000998">
    <property type="entry name" value="MAM_dom"/>
</dbReference>
<evidence type="ECO:0000313" key="8">
    <source>
        <dbReference type="RefSeq" id="XP_022094255.1"/>
    </source>
</evidence>
<feature type="disulfide bond" evidence="2">
    <location>
        <begin position="678"/>
        <end position="696"/>
    </location>
</feature>
<keyword evidence="5" id="KW-0732">Signal</keyword>
<name>A0A8B7YP80_ACAPL</name>
<feature type="domain" description="MAM" evidence="6">
    <location>
        <begin position="278"/>
        <end position="442"/>
    </location>
</feature>
<feature type="chain" id="PRO_5034040075" evidence="5">
    <location>
        <begin position="20"/>
        <end position="1905"/>
    </location>
</feature>
<dbReference type="SMART" id="SM00192">
    <property type="entry name" value="LDLa"/>
    <property type="match status" value="9"/>
</dbReference>
<proteinExistence type="predicted"/>
<evidence type="ECO:0000256" key="1">
    <source>
        <dbReference type="ARBA" id="ARBA00023157"/>
    </source>
</evidence>
<feature type="region of interest" description="Disordered" evidence="3">
    <location>
        <begin position="1615"/>
        <end position="1636"/>
    </location>
</feature>
<feature type="domain" description="MAM" evidence="6">
    <location>
        <begin position="1380"/>
        <end position="1545"/>
    </location>
</feature>
<dbReference type="PROSITE" id="PS01209">
    <property type="entry name" value="LDLRA_1"/>
    <property type="match status" value="5"/>
</dbReference>
<dbReference type="InterPro" id="IPR002172">
    <property type="entry name" value="LDrepeatLR_classA_rpt"/>
</dbReference>
<feature type="domain" description="MAM" evidence="6">
    <location>
        <begin position="1161"/>
        <end position="1327"/>
    </location>
</feature>
<feature type="disulfide bond" evidence="2">
    <location>
        <begin position="1552"/>
        <end position="1564"/>
    </location>
</feature>
<dbReference type="Pfam" id="PF00057">
    <property type="entry name" value="Ldl_recept_a"/>
    <property type="match status" value="6"/>
</dbReference>
<reference evidence="8" key="1">
    <citation type="submission" date="2025-08" db="UniProtKB">
        <authorList>
            <consortium name="RefSeq"/>
        </authorList>
    </citation>
    <scope>IDENTIFICATION</scope>
</reference>
<protein>
    <submittedName>
        <fullName evidence="8">MAM and LDL-receptor class A domain-containing protein 1-like isoform X1</fullName>
    </submittedName>
</protein>
<organism evidence="7 8">
    <name type="scientific">Acanthaster planci</name>
    <name type="common">Crown-of-thorns starfish</name>
    <dbReference type="NCBI Taxonomy" id="133434"/>
    <lineage>
        <taxon>Eukaryota</taxon>
        <taxon>Metazoa</taxon>
        <taxon>Echinodermata</taxon>
        <taxon>Eleutherozoa</taxon>
        <taxon>Asterozoa</taxon>
        <taxon>Asteroidea</taxon>
        <taxon>Valvatacea</taxon>
        <taxon>Valvatida</taxon>
        <taxon>Acanthasteridae</taxon>
        <taxon>Acanthaster</taxon>
    </lineage>
</organism>
<dbReference type="InterPro" id="IPR036055">
    <property type="entry name" value="LDL_receptor-like_sf"/>
</dbReference>
<dbReference type="Gene3D" id="2.60.120.200">
    <property type="match status" value="8"/>
</dbReference>
<dbReference type="SUPFAM" id="SSF49899">
    <property type="entry name" value="Concanavalin A-like lectins/glucanases"/>
    <property type="match status" value="8"/>
</dbReference>
<dbReference type="KEGG" id="aplc:110981199"/>
<dbReference type="Pfam" id="PF00629">
    <property type="entry name" value="MAM"/>
    <property type="match status" value="8"/>
</dbReference>
<gene>
    <name evidence="8" type="primary">LOC110981199</name>
</gene>
<dbReference type="InterPro" id="IPR051560">
    <property type="entry name" value="MAM_domain-containing"/>
</dbReference>
<feature type="disulfide bond" evidence="2">
    <location>
        <begin position="33"/>
        <end position="51"/>
    </location>
</feature>
<feature type="signal peptide" evidence="5">
    <location>
        <begin position="1"/>
        <end position="19"/>
    </location>
</feature>
<dbReference type="OrthoDB" id="412155at2759"/>
<dbReference type="SUPFAM" id="SSF57424">
    <property type="entry name" value="LDL receptor-like module"/>
    <property type="match status" value="9"/>
</dbReference>
<keyword evidence="7" id="KW-1185">Reference proteome</keyword>
<comment type="caution">
    <text evidence="2">Lacks conserved residue(s) required for the propagation of feature annotation.</text>
</comment>
<dbReference type="PROSITE" id="PS50068">
    <property type="entry name" value="LDLRA_2"/>
    <property type="match status" value="8"/>
</dbReference>
<feature type="disulfide bond" evidence="2">
    <location>
        <begin position="243"/>
        <end position="261"/>
    </location>
</feature>
<dbReference type="RefSeq" id="XP_022094255.1">
    <property type="nucleotide sequence ID" value="XM_022238563.1"/>
</dbReference>
<feature type="region of interest" description="Disordered" evidence="3">
    <location>
        <begin position="1864"/>
        <end position="1893"/>
    </location>
</feature>
<dbReference type="PRINTS" id="PR00261">
    <property type="entry name" value="LDLRECEPTOR"/>
</dbReference>
<feature type="disulfide bond" evidence="2">
    <location>
        <begin position="45"/>
        <end position="60"/>
    </location>
</feature>
<dbReference type="PANTHER" id="PTHR23282">
    <property type="entry name" value="APICAL ENDOSOMAL GLYCOPROTEIN PRECURSOR"/>
    <property type="match status" value="1"/>
</dbReference>
<dbReference type="PANTHER" id="PTHR23282:SF149">
    <property type="entry name" value="MAM DOMAIN-CONTAINING PROTEIN"/>
    <property type="match status" value="1"/>
</dbReference>
<feature type="transmembrane region" description="Helical" evidence="4">
    <location>
        <begin position="1827"/>
        <end position="1850"/>
    </location>
</feature>
<feature type="domain" description="MAM" evidence="6">
    <location>
        <begin position="713"/>
        <end position="877"/>
    </location>
</feature>
<evidence type="ECO:0000256" key="4">
    <source>
        <dbReference type="SAM" id="Phobius"/>
    </source>
</evidence>
<dbReference type="CDD" id="cd00112">
    <property type="entry name" value="LDLa"/>
    <property type="match status" value="9"/>
</dbReference>
<evidence type="ECO:0000256" key="2">
    <source>
        <dbReference type="PROSITE-ProRule" id="PRU00124"/>
    </source>
</evidence>
<keyword evidence="4" id="KW-0812">Transmembrane</keyword>
<feature type="disulfide bond" evidence="2">
    <location>
        <begin position="1571"/>
        <end position="1586"/>
    </location>
</feature>
<feature type="disulfide bond" evidence="2">
    <location>
        <begin position="1122"/>
        <end position="1134"/>
    </location>
</feature>
<feature type="disulfide bond" evidence="2">
    <location>
        <begin position="484"/>
        <end position="499"/>
    </location>
</feature>
<feature type="disulfide bond" evidence="2">
    <location>
        <begin position="924"/>
        <end position="939"/>
    </location>
</feature>
<feature type="domain" description="MAM" evidence="6">
    <location>
        <begin position="941"/>
        <end position="1114"/>
    </location>
</feature>
<feature type="domain" description="MAM" evidence="6">
    <location>
        <begin position="1591"/>
        <end position="1753"/>
    </location>
</feature>
<feature type="disulfide bond" evidence="2">
    <location>
        <begin position="236"/>
        <end position="248"/>
    </location>
</feature>
<feature type="domain" description="MAM" evidence="6">
    <location>
        <begin position="62"/>
        <end position="229"/>
    </location>
</feature>
<dbReference type="GO" id="GO:0016020">
    <property type="term" value="C:membrane"/>
    <property type="evidence" value="ECO:0007669"/>
    <property type="project" value="InterPro"/>
</dbReference>
<dbReference type="PROSITE" id="PS50060">
    <property type="entry name" value="MAM_2"/>
    <property type="match status" value="8"/>
</dbReference>
<evidence type="ECO:0000313" key="7">
    <source>
        <dbReference type="Proteomes" id="UP000694845"/>
    </source>
</evidence>